<feature type="compositionally biased region" description="Basic residues" evidence="1">
    <location>
        <begin position="356"/>
        <end position="365"/>
    </location>
</feature>
<proteinExistence type="predicted"/>
<dbReference type="InterPro" id="IPR021480">
    <property type="entry name" value="Zinc_ribbon_12"/>
</dbReference>
<feature type="compositionally biased region" description="Basic and acidic residues" evidence="1">
    <location>
        <begin position="106"/>
        <end position="117"/>
    </location>
</feature>
<dbReference type="EMBL" id="JABCRI010000011">
    <property type="protein sequence ID" value="KAF8397098.1"/>
    <property type="molecule type" value="Genomic_DNA"/>
</dbReference>
<feature type="compositionally biased region" description="Polar residues" evidence="1">
    <location>
        <begin position="118"/>
        <end position="129"/>
    </location>
</feature>
<dbReference type="Proteomes" id="UP000655225">
    <property type="component" value="Unassembled WGS sequence"/>
</dbReference>
<feature type="region of interest" description="Disordered" evidence="1">
    <location>
        <begin position="1"/>
        <end position="175"/>
    </location>
</feature>
<feature type="region of interest" description="Disordered" evidence="1">
    <location>
        <begin position="349"/>
        <end position="374"/>
    </location>
</feature>
<evidence type="ECO:0000256" key="1">
    <source>
        <dbReference type="SAM" id="MobiDB-lite"/>
    </source>
</evidence>
<feature type="compositionally biased region" description="Polar residues" evidence="1">
    <location>
        <begin position="206"/>
        <end position="225"/>
    </location>
</feature>
<dbReference type="PANTHER" id="PTHR31105:SF38">
    <property type="entry name" value="PROTEIN ENHANCED DISEASE RESISTANCE 4"/>
    <property type="match status" value="1"/>
</dbReference>
<feature type="compositionally biased region" description="Polar residues" evidence="1">
    <location>
        <begin position="9"/>
        <end position="31"/>
    </location>
</feature>
<feature type="region of interest" description="Disordered" evidence="1">
    <location>
        <begin position="197"/>
        <end position="225"/>
    </location>
</feature>
<name>A0A835DAL6_TETSI</name>
<evidence type="ECO:0000313" key="3">
    <source>
        <dbReference type="EMBL" id="KAF8397098.1"/>
    </source>
</evidence>
<dbReference type="GO" id="GO:1900150">
    <property type="term" value="P:regulation of defense response to fungus"/>
    <property type="evidence" value="ECO:0007669"/>
    <property type="project" value="InterPro"/>
</dbReference>
<dbReference type="InterPro" id="IPR040244">
    <property type="entry name" value="EDR4-like"/>
</dbReference>
<keyword evidence="4" id="KW-1185">Reference proteome</keyword>
<feature type="domain" description="Probable zinc-ribbon" evidence="2">
    <location>
        <begin position="501"/>
        <end position="545"/>
    </location>
</feature>
<dbReference type="Pfam" id="PF11331">
    <property type="entry name" value="Zn_ribbon_12"/>
    <property type="match status" value="1"/>
</dbReference>
<dbReference type="OrthoDB" id="1930285at2759"/>
<evidence type="ECO:0000259" key="2">
    <source>
        <dbReference type="Pfam" id="PF11331"/>
    </source>
</evidence>
<feature type="compositionally biased region" description="Polar residues" evidence="1">
    <location>
        <begin position="157"/>
        <end position="168"/>
    </location>
</feature>
<protein>
    <recommendedName>
        <fullName evidence="2">Probable zinc-ribbon domain-containing protein</fullName>
    </recommendedName>
</protein>
<reference evidence="3 4" key="1">
    <citation type="submission" date="2020-04" db="EMBL/GenBank/DDBJ databases">
        <title>Plant Genome Project.</title>
        <authorList>
            <person name="Zhang R.-G."/>
        </authorList>
    </citation>
    <scope>NUCLEOTIDE SEQUENCE [LARGE SCALE GENOMIC DNA]</scope>
    <source>
        <strain evidence="3">YNK0</strain>
        <tissue evidence="3">Leaf</tissue>
    </source>
</reference>
<feature type="compositionally biased region" description="Polar residues" evidence="1">
    <location>
        <begin position="76"/>
        <end position="101"/>
    </location>
</feature>
<evidence type="ECO:0000313" key="4">
    <source>
        <dbReference type="Proteomes" id="UP000655225"/>
    </source>
</evidence>
<dbReference type="PANTHER" id="PTHR31105">
    <property type="entry name" value="EXTRA-LARGE G-PROTEIN-LIKE"/>
    <property type="match status" value="1"/>
</dbReference>
<comment type="caution">
    <text evidence="3">The sequence shown here is derived from an EMBL/GenBank/DDBJ whole genome shotgun (WGS) entry which is preliminary data.</text>
</comment>
<dbReference type="AlphaFoldDB" id="A0A835DAL6"/>
<gene>
    <name evidence="3" type="ORF">HHK36_016005</name>
</gene>
<organism evidence="3 4">
    <name type="scientific">Tetracentron sinense</name>
    <name type="common">Spur-leaf</name>
    <dbReference type="NCBI Taxonomy" id="13715"/>
    <lineage>
        <taxon>Eukaryota</taxon>
        <taxon>Viridiplantae</taxon>
        <taxon>Streptophyta</taxon>
        <taxon>Embryophyta</taxon>
        <taxon>Tracheophyta</taxon>
        <taxon>Spermatophyta</taxon>
        <taxon>Magnoliopsida</taxon>
        <taxon>Trochodendrales</taxon>
        <taxon>Trochodendraceae</taxon>
        <taxon>Tetracentron</taxon>
    </lineage>
</organism>
<sequence length="564" mass="63960">MNDGRDQNESGNCDEQSGIIKSSNRVSSLSELTFHEKQESSPGAAENREVSGNSGNGSNFISLTPDSQLESRERNSSLTVQRPSEESIPSKTGGNSSSNEQLEPFQSHDSDHIRMSDTSETAQPVNHSVISEEISRLPGHIDLSKSPTRSSRAHNGRASSVNGVNDQSTDPHQHLPKRSEFKTQRVAEFVSTTRRPRRVNVPGNNMMNSNSEVQPHQEGKFSSMSSNEKYDIAALESANRDRDESLQPTTYGIRGKKQVNSQYSRGIHPVRNWMRSESDRFPSREPVYLRGSLAGYENGNTSNHGHNEFRHSSRFNWSDKSEYPEEDKMELLKMVDELRDQLNRSYTQRGKANGKVPHRATHQQKQRPFYDVNYPPGGYEPRKTRPQHRVFSQMPFSGKATNCGQHVDYSCWHSYDQNHQCPLQLPATGICSNKGLCRAHHSYRCYNPYSSSPASTQRSMEIPLWGGDKQSHARRQTNHEVNKLFLRERRQSIKQHCRPVAGGAPFIICHHCWKLLQLPVDFLLSRKRCHRLRCGACSEVLKFSLHGRTHIVPYTPNAMEPLSS</sequence>
<accession>A0A835DAL6</accession>